<dbReference type="Proteomes" id="UP000008514">
    <property type="component" value="Chromosome"/>
</dbReference>
<dbReference type="Pfam" id="PF14352">
    <property type="entry name" value="DUF4402"/>
    <property type="match status" value="1"/>
</dbReference>
<accession>K4IJ65</accession>
<dbReference type="RefSeq" id="WP_015025418.1">
    <property type="nucleotide sequence ID" value="NC_018721.1"/>
</dbReference>
<reference evidence="2" key="1">
    <citation type="submission" date="2006-03" db="EMBL/GenBank/DDBJ databases">
        <authorList>
            <person name="Bowman J."/>
            <person name="Ferriera S."/>
            <person name="Johnson J."/>
            <person name="Kravitz S."/>
            <person name="Halpern A."/>
            <person name="Remington K."/>
            <person name="Beeson K."/>
            <person name="Tran B."/>
            <person name="Rogers Y.-H."/>
            <person name="Friedman R."/>
            <person name="Venter J.C."/>
        </authorList>
    </citation>
    <scope>NUCLEOTIDE SEQUENCE [LARGE SCALE GENOMIC DNA]</scope>
    <source>
        <strain evidence="2">ATCC 700755</strain>
    </source>
</reference>
<evidence type="ECO:0000313" key="2">
    <source>
        <dbReference type="EMBL" id="AFU69868.1"/>
    </source>
</evidence>
<name>K4IJ65_PSYTT</name>
<dbReference type="STRING" id="313595.P700755_003218"/>
<protein>
    <recommendedName>
        <fullName evidence="4">Secreted protein</fullName>
    </recommendedName>
</protein>
<evidence type="ECO:0000313" key="3">
    <source>
        <dbReference type="Proteomes" id="UP000008514"/>
    </source>
</evidence>
<feature type="chain" id="PRO_5003877548" description="Secreted protein" evidence="1">
    <location>
        <begin position="22"/>
        <end position="157"/>
    </location>
</feature>
<dbReference type="InterPro" id="IPR025514">
    <property type="entry name" value="DUF4402"/>
</dbReference>
<evidence type="ECO:0008006" key="4">
    <source>
        <dbReference type="Google" id="ProtNLM"/>
    </source>
</evidence>
<dbReference type="EMBL" id="CP003879">
    <property type="protein sequence ID" value="AFU69868.1"/>
    <property type="molecule type" value="Genomic_DNA"/>
</dbReference>
<reference evidence="2" key="2">
    <citation type="submission" date="2012-09" db="EMBL/GenBank/DDBJ databases">
        <title>The complete sequence of Psychroflexus torquis an extreme psychrophile from sea-ice that is stimulated by light.</title>
        <authorList>
            <person name="Feng S."/>
            <person name="Powell S.M."/>
            <person name="Bowman J.P."/>
        </authorList>
    </citation>
    <scope>NUCLEOTIDE SEQUENCE [LARGE SCALE GENOMIC DNA]</scope>
    <source>
        <strain evidence="2">ATCC 700755</strain>
    </source>
</reference>
<dbReference type="HOGENOM" id="CLU_1676412_0_0_10"/>
<dbReference type="AlphaFoldDB" id="K4IJ65"/>
<dbReference type="KEGG" id="ptq:P700755_003218"/>
<sequence length="157" mass="17328">MNLLKSLILALLFLVCSTVRSQNIYITVEQNLVFGNFYLSNGTDSGTVSLSNKGEWSSSRNIHQLLSNHQPAVFNISTKSKTPVNVRVEVMTGTLSNENGYTISLNPQDSGIQFYKVQKGLPVTISRGANLEVTPKNKNYRGDYQGNISITATVHME</sequence>
<keyword evidence="3" id="KW-1185">Reference proteome</keyword>
<organism evidence="2 3">
    <name type="scientific">Psychroflexus torquis (strain ATCC 700755 / CIP 106069 / ACAM 623)</name>
    <dbReference type="NCBI Taxonomy" id="313595"/>
    <lineage>
        <taxon>Bacteria</taxon>
        <taxon>Pseudomonadati</taxon>
        <taxon>Bacteroidota</taxon>
        <taxon>Flavobacteriia</taxon>
        <taxon>Flavobacteriales</taxon>
        <taxon>Flavobacteriaceae</taxon>
        <taxon>Psychroflexus</taxon>
    </lineage>
</organism>
<dbReference type="OrthoDB" id="9889931at2"/>
<feature type="signal peptide" evidence="1">
    <location>
        <begin position="1"/>
        <end position="21"/>
    </location>
</feature>
<keyword evidence="1" id="KW-0732">Signal</keyword>
<evidence type="ECO:0000256" key="1">
    <source>
        <dbReference type="SAM" id="SignalP"/>
    </source>
</evidence>
<proteinExistence type="predicted"/>
<gene>
    <name evidence="2" type="ordered locus">P700755_003218</name>
</gene>